<keyword evidence="6 17" id="KW-0679">Respiratory chain</keyword>
<dbReference type="GO" id="GO:0008137">
    <property type="term" value="F:NADH dehydrogenase (ubiquinone) activity"/>
    <property type="evidence" value="ECO:0007669"/>
    <property type="project" value="UniProtKB-EC"/>
</dbReference>
<keyword evidence="11 17" id="KW-0520">NAD</keyword>
<evidence type="ECO:0000256" key="6">
    <source>
        <dbReference type="ARBA" id="ARBA00022660"/>
    </source>
</evidence>
<keyword evidence="17" id="KW-0999">Mitochondrion inner membrane</keyword>
<proteinExistence type="inferred from homology"/>
<evidence type="ECO:0000256" key="2">
    <source>
        <dbReference type="ARBA" id="ARBA00010519"/>
    </source>
</evidence>
<evidence type="ECO:0000256" key="1">
    <source>
        <dbReference type="ARBA" id="ARBA00004225"/>
    </source>
</evidence>
<keyword evidence="13 17" id="KW-0496">Mitochondrion</keyword>
<dbReference type="GO" id="GO:0042773">
    <property type="term" value="P:ATP synthesis coupled electron transport"/>
    <property type="evidence" value="ECO:0007669"/>
    <property type="project" value="UniProtKB-UniRule"/>
</dbReference>
<keyword evidence="14 17" id="KW-0472">Membrane</keyword>
<evidence type="ECO:0000256" key="5">
    <source>
        <dbReference type="ARBA" id="ARBA00022448"/>
    </source>
</evidence>
<comment type="similarity">
    <text evidence="2 17">Belongs to the complex I subunit 4L family.</text>
</comment>
<evidence type="ECO:0000313" key="18">
    <source>
        <dbReference type="EMBL" id="AGI51627.1"/>
    </source>
</evidence>
<accession>A0A067XK15</accession>
<sequence>MITSMHLTSLCAFIISTLGFLLHQAHLIPTLLCLEGMMLSLFMALSMWSIQLEASSFMLTPMLVLTFSACEAGMGLSLLVASSRTHGSSHLQNLNLLQC</sequence>
<name>A0A067XK15_9SAUR</name>
<keyword evidence="5 17" id="KW-0813">Transport</keyword>
<keyword evidence="12 17" id="KW-0830">Ubiquinone</keyword>
<evidence type="ECO:0000256" key="12">
    <source>
        <dbReference type="ARBA" id="ARBA00023075"/>
    </source>
</evidence>
<dbReference type="Gene3D" id="1.10.287.3510">
    <property type="match status" value="1"/>
</dbReference>
<evidence type="ECO:0000256" key="11">
    <source>
        <dbReference type="ARBA" id="ARBA00023027"/>
    </source>
</evidence>
<evidence type="ECO:0000256" key="3">
    <source>
        <dbReference type="ARBA" id="ARBA00012944"/>
    </source>
</evidence>
<gene>
    <name evidence="18" type="primary">ND4L</name>
</gene>
<dbReference type="Pfam" id="PF00420">
    <property type="entry name" value="Oxidored_q2"/>
    <property type="match status" value="1"/>
</dbReference>
<dbReference type="EMBL" id="KC543355">
    <property type="protein sequence ID" value="AGI51627.1"/>
    <property type="molecule type" value="Genomic_DNA"/>
</dbReference>
<keyword evidence="10 17" id="KW-1133">Transmembrane helix</keyword>
<evidence type="ECO:0000256" key="17">
    <source>
        <dbReference type="RuleBase" id="RU004419"/>
    </source>
</evidence>
<keyword evidence="8 17" id="KW-1278">Translocase</keyword>
<dbReference type="GO" id="GO:0005743">
    <property type="term" value="C:mitochondrial inner membrane"/>
    <property type="evidence" value="ECO:0007669"/>
    <property type="project" value="UniProtKB-SubCell"/>
</dbReference>
<dbReference type="AlphaFoldDB" id="A0A067XK15"/>
<evidence type="ECO:0000256" key="10">
    <source>
        <dbReference type="ARBA" id="ARBA00022989"/>
    </source>
</evidence>
<comment type="function">
    <text evidence="15">Core subunit of the mitochondrial membrane respiratory chain NADH dehydrogenase (Complex I) which catalyzes electron transfer from NADH through the respiratory chain, using ubiquinone as an electron acceptor. Part of the enzyme membrane arm which is embedded in the lipid bilayer and involved in proton translocation.</text>
</comment>
<evidence type="ECO:0000256" key="14">
    <source>
        <dbReference type="ARBA" id="ARBA00023136"/>
    </source>
</evidence>
<dbReference type="PANTHER" id="PTHR11434">
    <property type="entry name" value="NADH-UBIQUINONE OXIDOREDUCTASE SUBUNIT ND4L"/>
    <property type="match status" value="1"/>
</dbReference>
<dbReference type="GO" id="GO:0016651">
    <property type="term" value="F:oxidoreductase activity, acting on NAD(P)H"/>
    <property type="evidence" value="ECO:0007669"/>
    <property type="project" value="InterPro"/>
</dbReference>
<reference evidence="18" key="1">
    <citation type="submission" date="2013-01" db="EMBL/GenBank/DDBJ databases">
        <title>Cuora trifasciata mitochondrial DNA complete genome.</title>
        <authorList>
            <person name="Wang H."/>
            <person name="Nie L.W."/>
        </authorList>
    </citation>
    <scope>NUCLEOTIDE SEQUENCE</scope>
</reference>
<dbReference type="EC" id="7.1.1.2" evidence="3 17"/>
<evidence type="ECO:0000256" key="15">
    <source>
        <dbReference type="ARBA" id="ARBA00043911"/>
    </source>
</evidence>
<comment type="subcellular location">
    <subcellularLocation>
        <location evidence="17">Mitochondrion inner membrane</location>
        <topology evidence="17">Multi-pass membrane protein</topology>
    </subcellularLocation>
    <subcellularLocation>
        <location evidence="1">Mitochondrion membrane</location>
        <topology evidence="1">Multi-pass membrane protein</topology>
    </subcellularLocation>
</comment>
<keyword evidence="9 17" id="KW-0249">Electron transport</keyword>
<evidence type="ECO:0000256" key="7">
    <source>
        <dbReference type="ARBA" id="ARBA00022692"/>
    </source>
</evidence>
<dbReference type="PANTHER" id="PTHR11434:SF0">
    <property type="entry name" value="NADH-UBIQUINONE OXIDOREDUCTASE CHAIN 4L"/>
    <property type="match status" value="1"/>
</dbReference>
<dbReference type="GO" id="GO:0030964">
    <property type="term" value="C:NADH dehydrogenase complex"/>
    <property type="evidence" value="ECO:0007669"/>
    <property type="project" value="TreeGrafter"/>
</dbReference>
<evidence type="ECO:0000256" key="16">
    <source>
        <dbReference type="ARBA" id="ARBA00048769"/>
    </source>
</evidence>
<feature type="transmembrane region" description="Helical" evidence="17">
    <location>
        <begin position="57"/>
        <end position="81"/>
    </location>
</feature>
<organism evidence="18">
    <name type="scientific">Cuora trifasciata</name>
    <name type="common">three-banded box turtle</name>
    <dbReference type="NCBI Taxonomy" id="176192"/>
    <lineage>
        <taxon>Eukaryota</taxon>
        <taxon>Metazoa</taxon>
        <taxon>Chordata</taxon>
        <taxon>Craniata</taxon>
        <taxon>Vertebrata</taxon>
        <taxon>Euteleostomi</taxon>
        <taxon>Archelosauria</taxon>
        <taxon>Testudinata</taxon>
        <taxon>Testudines</taxon>
        <taxon>Cryptodira</taxon>
        <taxon>Durocryptodira</taxon>
        <taxon>Testudinoidea</taxon>
        <taxon>Geoemydidae</taxon>
        <taxon>Geoemydinae</taxon>
        <taxon>Cuora</taxon>
    </lineage>
</organism>
<evidence type="ECO:0000256" key="8">
    <source>
        <dbReference type="ARBA" id="ARBA00022967"/>
    </source>
</evidence>
<evidence type="ECO:0000256" key="9">
    <source>
        <dbReference type="ARBA" id="ARBA00022982"/>
    </source>
</evidence>
<geneLocation type="mitochondrion" evidence="18"/>
<comment type="catalytic activity">
    <reaction evidence="16">
        <text>a ubiquinone + NADH + 5 H(+)(in) = a ubiquinol + NAD(+) + 4 H(+)(out)</text>
        <dbReference type="Rhea" id="RHEA:29091"/>
        <dbReference type="Rhea" id="RHEA-COMP:9565"/>
        <dbReference type="Rhea" id="RHEA-COMP:9566"/>
        <dbReference type="ChEBI" id="CHEBI:15378"/>
        <dbReference type="ChEBI" id="CHEBI:16389"/>
        <dbReference type="ChEBI" id="CHEBI:17976"/>
        <dbReference type="ChEBI" id="CHEBI:57540"/>
        <dbReference type="ChEBI" id="CHEBI:57945"/>
        <dbReference type="EC" id="7.1.1.2"/>
    </reaction>
    <physiologicalReaction direction="left-to-right" evidence="16">
        <dbReference type="Rhea" id="RHEA:29092"/>
    </physiologicalReaction>
</comment>
<comment type="caution">
    <text evidence="17">Lacks conserved residue(s) required for the propagation of feature annotation.</text>
</comment>
<dbReference type="InterPro" id="IPR001133">
    <property type="entry name" value="NADH_UbQ_OxRdtase_chain4L/K"/>
</dbReference>
<evidence type="ECO:0000256" key="13">
    <source>
        <dbReference type="ARBA" id="ARBA00023128"/>
    </source>
</evidence>
<dbReference type="InterPro" id="IPR039428">
    <property type="entry name" value="NUOK/Mnh_C1-like"/>
</dbReference>
<keyword evidence="7 17" id="KW-0812">Transmembrane</keyword>
<protein>
    <recommendedName>
        <fullName evidence="4 17">NADH-ubiquinone oxidoreductase chain 4L</fullName>
        <ecNumber evidence="3 17">7.1.1.2</ecNumber>
    </recommendedName>
</protein>
<evidence type="ECO:0000256" key="4">
    <source>
        <dbReference type="ARBA" id="ARBA00016612"/>
    </source>
</evidence>